<dbReference type="InterPro" id="IPR036396">
    <property type="entry name" value="Cyt_P450_sf"/>
</dbReference>
<dbReference type="InterPro" id="IPR050121">
    <property type="entry name" value="Cytochrome_P450_monoxygenase"/>
</dbReference>
<evidence type="ECO:0000256" key="2">
    <source>
        <dbReference type="ARBA" id="ARBA00005179"/>
    </source>
</evidence>
<dbReference type="InterPro" id="IPR001128">
    <property type="entry name" value="Cyt_P450"/>
</dbReference>
<feature type="binding site" description="axial binding residue" evidence="8">
    <location>
        <position position="481"/>
    </location>
    <ligand>
        <name>heme</name>
        <dbReference type="ChEBI" id="CHEBI:30413"/>
    </ligand>
    <ligandPart>
        <name>Fe</name>
        <dbReference type="ChEBI" id="CHEBI:18248"/>
    </ligandPart>
</feature>
<evidence type="ECO:0000256" key="1">
    <source>
        <dbReference type="ARBA" id="ARBA00001971"/>
    </source>
</evidence>
<keyword evidence="5" id="KW-0560">Oxidoreductase</keyword>
<evidence type="ECO:0000313" key="10">
    <source>
        <dbReference type="Proteomes" id="UP000217199"/>
    </source>
</evidence>
<dbReference type="GO" id="GO:0020037">
    <property type="term" value="F:heme binding"/>
    <property type="evidence" value="ECO:0007669"/>
    <property type="project" value="InterPro"/>
</dbReference>
<dbReference type="GO" id="GO:0004497">
    <property type="term" value="F:monooxygenase activity"/>
    <property type="evidence" value="ECO:0007669"/>
    <property type="project" value="UniProtKB-KW"/>
</dbReference>
<dbReference type="PRINTS" id="PR00463">
    <property type="entry name" value="EP450I"/>
</dbReference>
<protein>
    <submittedName>
        <fullName evidence="9">Cytochrome P450</fullName>
    </submittedName>
</protein>
<dbReference type="Proteomes" id="UP000217199">
    <property type="component" value="Unassembled WGS sequence"/>
</dbReference>
<dbReference type="EMBL" id="NBII01000002">
    <property type="protein sequence ID" value="PAV22827.1"/>
    <property type="molecule type" value="Genomic_DNA"/>
</dbReference>
<reference evidence="9 10" key="1">
    <citation type="journal article" date="2017" name="Mol. Ecol.">
        <title>Comparative and population genomic landscape of Phellinus noxius: A hypervariable fungus causing root rot in trees.</title>
        <authorList>
            <person name="Chung C.L."/>
            <person name="Lee T.J."/>
            <person name="Akiba M."/>
            <person name="Lee H.H."/>
            <person name="Kuo T.H."/>
            <person name="Liu D."/>
            <person name="Ke H.M."/>
            <person name="Yokoi T."/>
            <person name="Roa M.B."/>
            <person name="Lu M.J."/>
            <person name="Chang Y.Y."/>
            <person name="Ann P.J."/>
            <person name="Tsai J.N."/>
            <person name="Chen C.Y."/>
            <person name="Tzean S.S."/>
            <person name="Ota Y."/>
            <person name="Hattori T."/>
            <person name="Sahashi N."/>
            <person name="Liou R.F."/>
            <person name="Kikuchi T."/>
            <person name="Tsai I.J."/>
        </authorList>
    </citation>
    <scope>NUCLEOTIDE SEQUENCE [LARGE SCALE GENOMIC DNA]</scope>
    <source>
        <strain evidence="9 10">FFPRI411160</strain>
    </source>
</reference>
<keyword evidence="10" id="KW-1185">Reference proteome</keyword>
<gene>
    <name evidence="9" type="ORF">PNOK_0278400</name>
</gene>
<dbReference type="InterPro" id="IPR002401">
    <property type="entry name" value="Cyt_P450_E_grp-I"/>
</dbReference>
<evidence type="ECO:0000256" key="6">
    <source>
        <dbReference type="ARBA" id="ARBA00023004"/>
    </source>
</evidence>
<evidence type="ECO:0000256" key="4">
    <source>
        <dbReference type="ARBA" id="ARBA00022723"/>
    </source>
</evidence>
<organism evidence="9 10">
    <name type="scientific">Pyrrhoderma noxium</name>
    <dbReference type="NCBI Taxonomy" id="2282107"/>
    <lineage>
        <taxon>Eukaryota</taxon>
        <taxon>Fungi</taxon>
        <taxon>Dikarya</taxon>
        <taxon>Basidiomycota</taxon>
        <taxon>Agaricomycotina</taxon>
        <taxon>Agaricomycetes</taxon>
        <taxon>Hymenochaetales</taxon>
        <taxon>Hymenochaetaceae</taxon>
        <taxon>Pyrrhoderma</taxon>
    </lineage>
</organism>
<dbReference type="SUPFAM" id="SSF48264">
    <property type="entry name" value="Cytochrome P450"/>
    <property type="match status" value="1"/>
</dbReference>
<comment type="similarity">
    <text evidence="3">Belongs to the cytochrome P450 family.</text>
</comment>
<dbReference type="PANTHER" id="PTHR24305">
    <property type="entry name" value="CYTOCHROME P450"/>
    <property type="match status" value="1"/>
</dbReference>
<dbReference type="PRINTS" id="PR00385">
    <property type="entry name" value="P450"/>
</dbReference>
<dbReference type="GO" id="GO:0005506">
    <property type="term" value="F:iron ion binding"/>
    <property type="evidence" value="ECO:0007669"/>
    <property type="project" value="InterPro"/>
</dbReference>
<keyword evidence="7" id="KW-0503">Monooxygenase</keyword>
<dbReference type="InParanoid" id="A0A286UTD7"/>
<dbReference type="STRING" id="2282107.A0A286UTD7"/>
<proteinExistence type="inferred from homology"/>
<sequence>MSCSQELIGVLLSGIASHALFNRYEPSVLLFLALIASGSSASLIWTLKDDISFNGLIKSTVLTARFGATFITGLATSLALYRLSPWHPLAVYPGPPLAKLSKWWMAYWVAKGQRHVKIRELHAKYGPWVRIGPNEISVNVPAAIRPIYSNMFRSPFYQGAPMDADALVTTNDRHEHSLRVVAWNKAFNADSQRQYRSLAQSRTSQLLSILSQASDGNQKVNLSLWISLWSMDIMGDMSFSGGFETMAAGKDSEGWMEILAQGTLAVGILGQVPWMRDIVALLPQPGPIITFQQFAKKKVLETRSSSKSGVPKDILGIIQNESTYPISSAEAAADASFMVVAGQDTISQALTGFFRYVTADVQILSRLREELDTTFDYAIEDMDPFILGKLPFLDACVQETLRMLPPVAAGPPRYSGKEEMRVLNKVIPPGTTVACPIYTLHHDKDNFYDPDRFIPERWLSNSNKVHNVEAFIPFSSGVGICVGKPVALHNMKLLASSIIHKFDLSFADGFDASKFDSSYKEHNLWVHDPLFLSIRRRV</sequence>
<comment type="cofactor">
    <cofactor evidence="1 8">
        <name>heme</name>
        <dbReference type="ChEBI" id="CHEBI:30413"/>
    </cofactor>
</comment>
<evidence type="ECO:0000256" key="3">
    <source>
        <dbReference type="ARBA" id="ARBA00010617"/>
    </source>
</evidence>
<evidence type="ECO:0000256" key="8">
    <source>
        <dbReference type="PIRSR" id="PIRSR602401-1"/>
    </source>
</evidence>
<keyword evidence="4 8" id="KW-0479">Metal-binding</keyword>
<name>A0A286UTD7_9AGAM</name>
<evidence type="ECO:0000256" key="7">
    <source>
        <dbReference type="ARBA" id="ARBA00023033"/>
    </source>
</evidence>
<dbReference type="Pfam" id="PF00067">
    <property type="entry name" value="p450"/>
    <property type="match status" value="1"/>
</dbReference>
<keyword evidence="8" id="KW-0349">Heme</keyword>
<evidence type="ECO:0000256" key="5">
    <source>
        <dbReference type="ARBA" id="ARBA00023002"/>
    </source>
</evidence>
<dbReference type="PANTHER" id="PTHR24305:SF187">
    <property type="entry name" value="P450, PUTATIVE (EUROFUNG)-RELATED"/>
    <property type="match status" value="1"/>
</dbReference>
<comment type="pathway">
    <text evidence="2">Secondary metabolite biosynthesis.</text>
</comment>
<accession>A0A286UTD7</accession>
<keyword evidence="6 8" id="KW-0408">Iron</keyword>
<evidence type="ECO:0000313" key="9">
    <source>
        <dbReference type="EMBL" id="PAV22827.1"/>
    </source>
</evidence>
<comment type="caution">
    <text evidence="9">The sequence shown here is derived from an EMBL/GenBank/DDBJ whole genome shotgun (WGS) entry which is preliminary data.</text>
</comment>
<dbReference type="AlphaFoldDB" id="A0A286UTD7"/>
<dbReference type="GO" id="GO:0016705">
    <property type="term" value="F:oxidoreductase activity, acting on paired donors, with incorporation or reduction of molecular oxygen"/>
    <property type="evidence" value="ECO:0007669"/>
    <property type="project" value="InterPro"/>
</dbReference>
<dbReference type="Gene3D" id="1.10.630.10">
    <property type="entry name" value="Cytochrome P450"/>
    <property type="match status" value="1"/>
</dbReference>
<dbReference type="OrthoDB" id="6692864at2759"/>